<dbReference type="GO" id="GO:0008017">
    <property type="term" value="F:microtubule binding"/>
    <property type="evidence" value="ECO:0007669"/>
    <property type="project" value="InterPro"/>
</dbReference>
<evidence type="ECO:0000313" key="8">
    <source>
        <dbReference type="EMBL" id="RVW80381.1"/>
    </source>
</evidence>
<dbReference type="GO" id="GO:0005874">
    <property type="term" value="C:microtubule"/>
    <property type="evidence" value="ECO:0007669"/>
    <property type="project" value="UniProtKB-KW"/>
</dbReference>
<keyword evidence="3" id="KW-0963">Cytoplasm</keyword>
<comment type="similarity">
    <text evidence="2">Belongs to the MAP70 family.</text>
</comment>
<sequence>MKSNTDMHIDKFNNDTAVSADAKIKGGAKEETQNVGSAGFDSEDMVSAFLYDRLQREVINLRKSCEVKNNTLTAKDDEIKMLMRKVDALSKAIEVESKKIKREAAAREKEAISTKADENKKIRNTDSSKRRVAKASS</sequence>
<comment type="subcellular location">
    <subcellularLocation>
        <location evidence="1">Cytoplasm</location>
        <location evidence="1">Cytoskeleton</location>
    </subcellularLocation>
</comment>
<reference evidence="8 9" key="1">
    <citation type="journal article" date="2018" name="PLoS Genet.">
        <title>Population sequencing reveals clonal diversity and ancestral inbreeding in the grapevine cultivar Chardonnay.</title>
        <authorList>
            <person name="Roach M.J."/>
            <person name="Johnson D.L."/>
            <person name="Bohlmann J."/>
            <person name="van Vuuren H.J."/>
            <person name="Jones S.J."/>
            <person name="Pretorius I.S."/>
            <person name="Schmidt S.A."/>
            <person name="Borneman A.R."/>
        </authorList>
    </citation>
    <scope>NUCLEOTIDE SEQUENCE [LARGE SCALE GENOMIC DNA]</scope>
    <source>
        <strain evidence="9">cv. Chardonnay</strain>
        <tissue evidence="8">Leaf</tissue>
    </source>
</reference>
<protein>
    <submittedName>
        <fullName evidence="8">Microtubule-associated protein 70-5</fullName>
    </submittedName>
</protein>
<dbReference type="InterPro" id="IPR009768">
    <property type="entry name" value="MAP70"/>
</dbReference>
<evidence type="ECO:0000256" key="5">
    <source>
        <dbReference type="ARBA" id="ARBA00023054"/>
    </source>
</evidence>
<comment type="caution">
    <text evidence="8">The sequence shown here is derived from an EMBL/GenBank/DDBJ whole genome shotgun (WGS) entry which is preliminary data.</text>
</comment>
<feature type="compositionally biased region" description="Basic and acidic residues" evidence="7">
    <location>
        <begin position="103"/>
        <end position="129"/>
    </location>
</feature>
<dbReference type="Pfam" id="PF07058">
    <property type="entry name" value="MAP70"/>
    <property type="match status" value="1"/>
</dbReference>
<dbReference type="EMBL" id="QGNW01000266">
    <property type="protein sequence ID" value="RVW80381.1"/>
    <property type="molecule type" value="Genomic_DNA"/>
</dbReference>
<feature type="region of interest" description="Disordered" evidence="7">
    <location>
        <begin position="103"/>
        <end position="137"/>
    </location>
</feature>
<proteinExistence type="inferred from homology"/>
<keyword evidence="5" id="KW-0175">Coiled coil</keyword>
<evidence type="ECO:0000256" key="1">
    <source>
        <dbReference type="ARBA" id="ARBA00004245"/>
    </source>
</evidence>
<evidence type="ECO:0000256" key="7">
    <source>
        <dbReference type="SAM" id="MobiDB-lite"/>
    </source>
</evidence>
<gene>
    <name evidence="8" type="primary">MAP70.5_2</name>
    <name evidence="8" type="ORF">CK203_042245</name>
</gene>
<evidence type="ECO:0000256" key="4">
    <source>
        <dbReference type="ARBA" id="ARBA00022701"/>
    </source>
</evidence>
<dbReference type="AlphaFoldDB" id="A0A438H7U5"/>
<dbReference type="PANTHER" id="PTHR31246">
    <property type="entry name" value="MICROTUBULE-ASSOCIATED PROTEIN 70-2"/>
    <property type="match status" value="1"/>
</dbReference>
<organism evidence="8 9">
    <name type="scientific">Vitis vinifera</name>
    <name type="common">Grape</name>
    <dbReference type="NCBI Taxonomy" id="29760"/>
    <lineage>
        <taxon>Eukaryota</taxon>
        <taxon>Viridiplantae</taxon>
        <taxon>Streptophyta</taxon>
        <taxon>Embryophyta</taxon>
        <taxon>Tracheophyta</taxon>
        <taxon>Spermatophyta</taxon>
        <taxon>Magnoliopsida</taxon>
        <taxon>eudicotyledons</taxon>
        <taxon>Gunneridae</taxon>
        <taxon>Pentapetalae</taxon>
        <taxon>rosids</taxon>
        <taxon>Vitales</taxon>
        <taxon>Vitaceae</taxon>
        <taxon>Viteae</taxon>
        <taxon>Vitis</taxon>
    </lineage>
</organism>
<name>A0A438H7U5_VITVI</name>
<evidence type="ECO:0000256" key="2">
    <source>
        <dbReference type="ARBA" id="ARBA00008825"/>
    </source>
</evidence>
<dbReference type="PANTHER" id="PTHR31246:SF5">
    <property type="entry name" value="MICROTUBULE-ASSOCIATED PROTEIN 70-5"/>
    <property type="match status" value="1"/>
</dbReference>
<dbReference type="Proteomes" id="UP000288805">
    <property type="component" value="Unassembled WGS sequence"/>
</dbReference>
<evidence type="ECO:0000256" key="6">
    <source>
        <dbReference type="ARBA" id="ARBA00023212"/>
    </source>
</evidence>
<evidence type="ECO:0000256" key="3">
    <source>
        <dbReference type="ARBA" id="ARBA00022490"/>
    </source>
</evidence>
<dbReference type="OrthoDB" id="1906253at2759"/>
<accession>A0A438H7U5</accession>
<keyword evidence="6" id="KW-0206">Cytoskeleton</keyword>
<keyword evidence="4" id="KW-0493">Microtubule</keyword>
<evidence type="ECO:0000313" key="9">
    <source>
        <dbReference type="Proteomes" id="UP000288805"/>
    </source>
</evidence>
<dbReference type="GO" id="GO:0007010">
    <property type="term" value="P:cytoskeleton organization"/>
    <property type="evidence" value="ECO:0007669"/>
    <property type="project" value="InterPro"/>
</dbReference>